<dbReference type="Pfam" id="PF13426">
    <property type="entry name" value="PAS_9"/>
    <property type="match status" value="2"/>
</dbReference>
<dbReference type="PRINTS" id="PR00344">
    <property type="entry name" value="BCTRLSENSOR"/>
</dbReference>
<dbReference type="KEGG" id="taz:TREAZ_3577"/>
<keyword evidence="9" id="KW-0547">Nucleotide-binding</keyword>
<dbReference type="InterPro" id="IPR000700">
    <property type="entry name" value="PAS-assoc_C"/>
</dbReference>
<evidence type="ECO:0000256" key="9">
    <source>
        <dbReference type="ARBA" id="ARBA00022741"/>
    </source>
</evidence>
<keyword evidence="5" id="KW-0997">Cell inner membrane</keyword>
<dbReference type="GO" id="GO:0005886">
    <property type="term" value="C:plasma membrane"/>
    <property type="evidence" value="ECO:0007669"/>
    <property type="project" value="UniProtKB-SubCell"/>
</dbReference>
<dbReference type="Gene3D" id="3.40.50.2300">
    <property type="match status" value="1"/>
</dbReference>
<keyword evidence="6 18" id="KW-0597">Phosphoprotein</keyword>
<dbReference type="InterPro" id="IPR011006">
    <property type="entry name" value="CheY-like_superfamily"/>
</dbReference>
<feature type="domain" description="HPt" evidence="23">
    <location>
        <begin position="887"/>
        <end position="983"/>
    </location>
</feature>
<dbReference type="FunFam" id="1.10.287.130:FF:000002">
    <property type="entry name" value="Two-component osmosensing histidine kinase"/>
    <property type="match status" value="1"/>
</dbReference>
<dbReference type="NCBIfam" id="TIGR00229">
    <property type="entry name" value="sensory_box"/>
    <property type="match status" value="1"/>
</dbReference>
<evidence type="ECO:0000256" key="16">
    <source>
        <dbReference type="ARBA" id="ARBA00068150"/>
    </source>
</evidence>
<dbReference type="Pfam" id="PF08447">
    <property type="entry name" value="PAS_3"/>
    <property type="match status" value="1"/>
</dbReference>
<dbReference type="SMART" id="SM00091">
    <property type="entry name" value="PAS"/>
    <property type="match status" value="2"/>
</dbReference>
<dbReference type="PROSITE" id="PS50109">
    <property type="entry name" value="HIS_KIN"/>
    <property type="match status" value="1"/>
</dbReference>
<dbReference type="GO" id="GO:0000155">
    <property type="term" value="F:phosphorelay sensor kinase activity"/>
    <property type="evidence" value="ECO:0007669"/>
    <property type="project" value="InterPro"/>
</dbReference>
<evidence type="ECO:0000313" key="25">
    <source>
        <dbReference type="Proteomes" id="UP000009222"/>
    </source>
</evidence>
<dbReference type="InterPro" id="IPR001789">
    <property type="entry name" value="Sig_transdc_resp-reg_receiver"/>
</dbReference>
<dbReference type="InterPro" id="IPR000014">
    <property type="entry name" value="PAS"/>
</dbReference>
<dbReference type="SMART" id="SM00073">
    <property type="entry name" value="HPT"/>
    <property type="match status" value="1"/>
</dbReference>
<dbReference type="Gene3D" id="3.30.450.20">
    <property type="entry name" value="PAS domain"/>
    <property type="match status" value="3"/>
</dbReference>
<accession>F5Y6Y2</accession>
<organism evidence="24 25">
    <name type="scientific">Leadbettera azotonutricia (strain ATCC BAA-888 / DSM 13862 / ZAS-9)</name>
    <name type="common">Treponema azotonutricium</name>
    <dbReference type="NCBI Taxonomy" id="545695"/>
    <lineage>
        <taxon>Bacteria</taxon>
        <taxon>Pseudomonadati</taxon>
        <taxon>Spirochaetota</taxon>
        <taxon>Spirochaetia</taxon>
        <taxon>Spirochaetales</taxon>
        <taxon>Breznakiellaceae</taxon>
        <taxon>Leadbettera</taxon>
    </lineage>
</organism>
<evidence type="ECO:0000259" key="20">
    <source>
        <dbReference type="PROSITE" id="PS50109"/>
    </source>
</evidence>
<dbReference type="InterPro" id="IPR036890">
    <property type="entry name" value="HATPase_C_sf"/>
</dbReference>
<dbReference type="AlphaFoldDB" id="F5Y6Y2"/>
<evidence type="ECO:0000256" key="12">
    <source>
        <dbReference type="ARBA" id="ARBA00022989"/>
    </source>
</evidence>
<dbReference type="InterPro" id="IPR013655">
    <property type="entry name" value="PAS_fold_3"/>
</dbReference>
<dbReference type="CDD" id="cd16922">
    <property type="entry name" value="HATPase_EvgS-ArcB-TorS-like"/>
    <property type="match status" value="1"/>
</dbReference>
<evidence type="ECO:0000256" key="11">
    <source>
        <dbReference type="ARBA" id="ARBA00022840"/>
    </source>
</evidence>
<evidence type="ECO:0000256" key="3">
    <source>
        <dbReference type="ARBA" id="ARBA00012438"/>
    </source>
</evidence>
<reference evidence="24 25" key="2">
    <citation type="journal article" date="2011" name="ISME J.">
        <title>RNA-seq reveals cooperative metabolic interactions between two termite-gut spirochete species in co-culture.</title>
        <authorList>
            <person name="Rosenthal A.Z."/>
            <person name="Matson E.G."/>
            <person name="Eldar A."/>
            <person name="Leadbetter J.R."/>
        </authorList>
    </citation>
    <scope>NUCLEOTIDE SEQUENCE [LARGE SCALE GENOMIC DNA]</scope>
    <source>
        <strain evidence="25">ATCC BAA-888 / DSM 13862 / ZAS-9</strain>
    </source>
</reference>
<keyword evidence="11" id="KW-0067">ATP-binding</keyword>
<keyword evidence="8" id="KW-0812">Transmembrane</keyword>
<dbReference type="SUPFAM" id="SSF47384">
    <property type="entry name" value="Homodimeric domain of signal transducing histidine kinase"/>
    <property type="match status" value="1"/>
</dbReference>
<evidence type="ECO:0000256" key="1">
    <source>
        <dbReference type="ARBA" id="ARBA00000085"/>
    </source>
</evidence>
<dbReference type="FunFam" id="3.30.565.10:FF:000010">
    <property type="entry name" value="Sensor histidine kinase RcsC"/>
    <property type="match status" value="1"/>
</dbReference>
<evidence type="ECO:0000256" key="10">
    <source>
        <dbReference type="ARBA" id="ARBA00022777"/>
    </source>
</evidence>
<dbReference type="OrthoDB" id="6192248at2"/>
<gene>
    <name evidence="24" type="ordered locus">TREAZ_3577</name>
</gene>
<dbReference type="InParanoid" id="F5Y6Y2"/>
<dbReference type="HOGENOM" id="CLU_000445_114_15_12"/>
<keyword evidence="14" id="KW-0472">Membrane</keyword>
<evidence type="ECO:0000256" key="13">
    <source>
        <dbReference type="ARBA" id="ARBA00023012"/>
    </source>
</evidence>
<dbReference type="SUPFAM" id="SSF52172">
    <property type="entry name" value="CheY-like"/>
    <property type="match status" value="1"/>
</dbReference>
<dbReference type="CDD" id="cd00130">
    <property type="entry name" value="PAS"/>
    <property type="match status" value="1"/>
</dbReference>
<dbReference type="eggNOG" id="COG4251">
    <property type="taxonomic scope" value="Bacteria"/>
</dbReference>
<dbReference type="GO" id="GO:0009927">
    <property type="term" value="F:histidine phosphotransfer kinase activity"/>
    <property type="evidence" value="ECO:0007669"/>
    <property type="project" value="TreeGrafter"/>
</dbReference>
<dbReference type="PROSITE" id="PS50110">
    <property type="entry name" value="RESPONSE_REGULATORY"/>
    <property type="match status" value="1"/>
</dbReference>
<evidence type="ECO:0000256" key="19">
    <source>
        <dbReference type="SAM" id="MobiDB-lite"/>
    </source>
</evidence>
<dbReference type="PROSITE" id="PS50113">
    <property type="entry name" value="PAC"/>
    <property type="match status" value="1"/>
</dbReference>
<dbReference type="EMBL" id="CP001841">
    <property type="protein sequence ID" value="AEF80490.1"/>
    <property type="molecule type" value="Genomic_DNA"/>
</dbReference>
<comment type="catalytic activity">
    <reaction evidence="1">
        <text>ATP + protein L-histidine = ADP + protein N-phospho-L-histidine.</text>
        <dbReference type="EC" id="2.7.13.3"/>
    </reaction>
</comment>
<keyword evidence="25" id="KW-1185">Reference proteome</keyword>
<keyword evidence="4" id="KW-1003">Cell membrane</keyword>
<evidence type="ECO:0000256" key="2">
    <source>
        <dbReference type="ARBA" id="ARBA00004429"/>
    </source>
</evidence>
<evidence type="ECO:0000256" key="15">
    <source>
        <dbReference type="ARBA" id="ARBA00064003"/>
    </source>
</evidence>
<dbReference type="InterPro" id="IPR003594">
    <property type="entry name" value="HATPase_dom"/>
</dbReference>
<name>F5Y6Y2_LEAAZ</name>
<reference evidence="25" key="1">
    <citation type="submission" date="2009-12" db="EMBL/GenBank/DDBJ databases">
        <title>Complete sequence of Treponema azotonutricium strain ZAS-9.</title>
        <authorList>
            <person name="Tetu S.G."/>
            <person name="Matson E."/>
            <person name="Ren Q."/>
            <person name="Seshadri R."/>
            <person name="Elbourne L."/>
            <person name="Hassan K.A."/>
            <person name="Durkin A."/>
            <person name="Radune D."/>
            <person name="Mohamoud Y."/>
            <person name="Shay R."/>
            <person name="Jin S."/>
            <person name="Zhang X."/>
            <person name="Lucey K."/>
            <person name="Ballor N.R."/>
            <person name="Ottesen E."/>
            <person name="Rosenthal R."/>
            <person name="Allen A."/>
            <person name="Leadbetter J.R."/>
            <person name="Paulsen I.T."/>
        </authorList>
    </citation>
    <scope>NUCLEOTIDE SEQUENCE [LARGE SCALE GENOMIC DNA]</scope>
    <source>
        <strain evidence="25">ATCC BAA-888 / DSM 13862 / ZAS-9</strain>
    </source>
</reference>
<dbReference type="InterPro" id="IPR003661">
    <property type="entry name" value="HisK_dim/P_dom"/>
</dbReference>
<evidence type="ECO:0000256" key="18">
    <source>
        <dbReference type="PROSITE-ProRule" id="PRU00169"/>
    </source>
</evidence>
<evidence type="ECO:0000256" key="8">
    <source>
        <dbReference type="ARBA" id="ARBA00022692"/>
    </source>
</evidence>
<dbReference type="SUPFAM" id="SSF55785">
    <property type="entry name" value="PYP-like sensor domain (PAS domain)"/>
    <property type="match status" value="3"/>
</dbReference>
<dbReference type="CDD" id="cd00088">
    <property type="entry name" value="HPT"/>
    <property type="match status" value="1"/>
</dbReference>
<keyword evidence="12" id="KW-1133">Transmembrane helix</keyword>
<evidence type="ECO:0000256" key="14">
    <source>
        <dbReference type="ARBA" id="ARBA00023136"/>
    </source>
</evidence>
<dbReference type="InterPro" id="IPR001610">
    <property type="entry name" value="PAC"/>
</dbReference>
<evidence type="ECO:0000259" key="21">
    <source>
        <dbReference type="PROSITE" id="PS50110"/>
    </source>
</evidence>
<dbReference type="Gene3D" id="1.10.287.130">
    <property type="match status" value="1"/>
</dbReference>
<dbReference type="Gene3D" id="3.30.565.10">
    <property type="entry name" value="Histidine kinase-like ATPase, C-terminal domain"/>
    <property type="match status" value="1"/>
</dbReference>
<comment type="subcellular location">
    <subcellularLocation>
        <location evidence="2">Cell inner membrane</location>
        <topology evidence="2">Multi-pass membrane protein</topology>
    </subcellularLocation>
</comment>
<dbReference type="CDD" id="cd00082">
    <property type="entry name" value="HisKA"/>
    <property type="match status" value="1"/>
</dbReference>
<dbReference type="EC" id="2.7.13.3" evidence="3"/>
<dbReference type="Gene3D" id="1.20.120.160">
    <property type="entry name" value="HPT domain"/>
    <property type="match status" value="1"/>
</dbReference>
<dbReference type="InterPro" id="IPR036097">
    <property type="entry name" value="HisK_dim/P_sf"/>
</dbReference>
<feature type="compositionally biased region" description="Basic and acidic residues" evidence="19">
    <location>
        <begin position="854"/>
        <end position="864"/>
    </location>
</feature>
<comment type="subunit">
    <text evidence="15">At low DSF concentrations, interacts with RpfF.</text>
</comment>
<feature type="domain" description="PAC" evidence="22">
    <location>
        <begin position="421"/>
        <end position="473"/>
    </location>
</feature>
<evidence type="ECO:0000256" key="4">
    <source>
        <dbReference type="ARBA" id="ARBA00022475"/>
    </source>
</evidence>
<keyword evidence="7 24" id="KW-0808">Transferase</keyword>
<dbReference type="SMART" id="SM00387">
    <property type="entry name" value="HATPase_c"/>
    <property type="match status" value="1"/>
</dbReference>
<feature type="region of interest" description="Disordered" evidence="19">
    <location>
        <begin position="850"/>
        <end position="876"/>
    </location>
</feature>
<dbReference type="InterPro" id="IPR005467">
    <property type="entry name" value="His_kinase_dom"/>
</dbReference>
<feature type="modified residue" description="Phosphohistidine" evidence="17">
    <location>
        <position position="926"/>
    </location>
</feature>
<keyword evidence="13" id="KW-0902">Two-component regulatory system</keyword>
<dbReference type="CDD" id="cd17546">
    <property type="entry name" value="REC_hyHK_CKI1_RcsC-like"/>
    <property type="match status" value="1"/>
</dbReference>
<dbReference type="SUPFAM" id="SSF47226">
    <property type="entry name" value="Histidine-containing phosphotransfer domain, HPT domain"/>
    <property type="match status" value="1"/>
</dbReference>
<proteinExistence type="predicted"/>
<feature type="domain" description="Response regulatory" evidence="21">
    <location>
        <begin position="722"/>
        <end position="840"/>
    </location>
</feature>
<dbReference type="SMART" id="SM00388">
    <property type="entry name" value="HisKA"/>
    <property type="match status" value="1"/>
</dbReference>
<dbReference type="Pfam" id="PF00072">
    <property type="entry name" value="Response_reg"/>
    <property type="match status" value="1"/>
</dbReference>
<feature type="modified residue" description="4-aspartylphosphate" evidence="18">
    <location>
        <position position="771"/>
    </location>
</feature>
<dbReference type="InterPro" id="IPR008207">
    <property type="entry name" value="Sig_transdc_His_kin_Hpt_dom"/>
</dbReference>
<dbReference type="PROSITE" id="PS50894">
    <property type="entry name" value="HPT"/>
    <property type="match status" value="1"/>
</dbReference>
<evidence type="ECO:0000256" key="7">
    <source>
        <dbReference type="ARBA" id="ARBA00022679"/>
    </source>
</evidence>
<dbReference type="PANTHER" id="PTHR43047">
    <property type="entry name" value="TWO-COMPONENT HISTIDINE PROTEIN KINASE"/>
    <property type="match status" value="1"/>
</dbReference>
<evidence type="ECO:0000256" key="6">
    <source>
        <dbReference type="ARBA" id="ARBA00022553"/>
    </source>
</evidence>
<protein>
    <recommendedName>
        <fullName evidence="16">Sensory/regulatory protein RpfC</fullName>
        <ecNumber evidence="3">2.7.13.3</ecNumber>
    </recommendedName>
</protein>
<dbReference type="InterPro" id="IPR035965">
    <property type="entry name" value="PAS-like_dom_sf"/>
</dbReference>
<keyword evidence="10" id="KW-0418">Kinase</keyword>
<dbReference type="SMART" id="SM00086">
    <property type="entry name" value="PAC"/>
    <property type="match status" value="1"/>
</dbReference>
<dbReference type="Pfam" id="PF01627">
    <property type="entry name" value="Hpt"/>
    <property type="match status" value="1"/>
</dbReference>
<dbReference type="RefSeq" id="WP_015712003.1">
    <property type="nucleotide sequence ID" value="NC_015577.1"/>
</dbReference>
<evidence type="ECO:0000256" key="5">
    <source>
        <dbReference type="ARBA" id="ARBA00022519"/>
    </source>
</evidence>
<dbReference type="PANTHER" id="PTHR43047:SF72">
    <property type="entry name" value="OSMOSENSING HISTIDINE PROTEIN KINASE SLN1"/>
    <property type="match status" value="1"/>
</dbReference>
<dbReference type="Pfam" id="PF02518">
    <property type="entry name" value="HATPase_c"/>
    <property type="match status" value="1"/>
</dbReference>
<dbReference type="SUPFAM" id="SSF55874">
    <property type="entry name" value="ATPase domain of HSP90 chaperone/DNA topoisomerase II/histidine kinase"/>
    <property type="match status" value="1"/>
</dbReference>
<dbReference type="STRING" id="545695.TREAZ_3577"/>
<dbReference type="InterPro" id="IPR036641">
    <property type="entry name" value="HPT_dom_sf"/>
</dbReference>
<dbReference type="Proteomes" id="UP000009222">
    <property type="component" value="Chromosome"/>
</dbReference>
<sequence length="1072" mass="120660">MDNNEIRAENPHINPETMSREELLVLAGELLKGKRLLDREIRRLKNRLDTAEVLADTKHVFENMRTAEQVKLEKYMKMVLENIPNPLLLINSEDRIAYCSNAFLKLANIDNFGLVNGQKYEELYQRLGEEEFSKNAMRRMEALKISQKPYSTEASIKFPGMKESRLFTIQVTPLMEEHHTYDGVLAIYHDTTEVKNAEAEERTRVMLDATPLACFLMDGEGAVYDCNREALTLFGAESKGDFIEDFYSFMPKFQPDGMSSKQKALQNIHKAIETGRITFEWTHCTAEKEPIPAEITIVRVKWQNDWRVTVFVRDLRSIYQKEKEVQQAEQALLRKRDHLDIVAGISKFSYWEYESATDHLIFSSHFKDEFGYDPEEITAAGVLNPVISDPPSKWIDIIHPDDLGQMSRELNDYLAGVSDKYRSEIRIRHKNGEYIWALTAGRAIEWKDGKPSLMIGGLLNLNDIKRTESANTAKSHFLASMSHEIRTPMNAIIGMSDLMRTDNLDDKQKEFFDDIKKMSKMLLQIINDILDVSKIESGKLDINPVHFNLLDFYDNIASLNRFMAEGKGLEFRSSFDLNIPQIVYGDDIRIRQVVTNILNNAIKYTREGYVDFRVGQLTEQDKTYTVFTVKDSGIGIRKENLTKLFGEFEQFDVQKNRGISGTGLGLSISKRLTDMMDGRIDVQSEYGKGSVFTILLPLPRGDAGKVEQAIAESNITTNGKAKVLVVDDSAINLKVALAYLDTHNIKADTAESGIESLKKIKEKQYDLIFMDHMMPEMDGLEAAARIRSSGNEWYRTAPIIALTANAVSGARELFLENGMNDFLSKPIDARELSIILAKWLPKDMLLKNPRKERKSANSDERKEAGTSPNSESSRIDRASGITNSANSDILYQQLLSEFTISHSGDFQKIEEALIKGERRAAFRVAHTLKSTANLIGAKSLGNAALAVETALKGEETEKVLMPQDTLKALETELGAVLAELKALKPETREQSQGAGSPAPQNVGSLDKAGALAFIARLEPMLKTGSTDSLNLVSDIREILGPMAESKKLIEYIASLDFMEAAALLDTIKEKLS</sequence>
<evidence type="ECO:0000259" key="22">
    <source>
        <dbReference type="PROSITE" id="PS50113"/>
    </source>
</evidence>
<evidence type="ECO:0000259" key="23">
    <source>
        <dbReference type="PROSITE" id="PS50894"/>
    </source>
</evidence>
<evidence type="ECO:0000313" key="24">
    <source>
        <dbReference type="EMBL" id="AEF80490.1"/>
    </source>
</evidence>
<evidence type="ECO:0000256" key="17">
    <source>
        <dbReference type="PROSITE-ProRule" id="PRU00110"/>
    </source>
</evidence>
<dbReference type="Pfam" id="PF00512">
    <property type="entry name" value="HisKA"/>
    <property type="match status" value="1"/>
</dbReference>
<dbReference type="InterPro" id="IPR004358">
    <property type="entry name" value="Sig_transdc_His_kin-like_C"/>
</dbReference>
<feature type="domain" description="Histidine kinase" evidence="20">
    <location>
        <begin position="480"/>
        <end position="700"/>
    </location>
</feature>
<dbReference type="GO" id="GO:0005524">
    <property type="term" value="F:ATP binding"/>
    <property type="evidence" value="ECO:0007669"/>
    <property type="project" value="UniProtKB-KW"/>
</dbReference>
<dbReference type="SMART" id="SM00448">
    <property type="entry name" value="REC"/>
    <property type="match status" value="1"/>
</dbReference>